<keyword evidence="2" id="KW-1185">Reference proteome</keyword>
<evidence type="ECO:0000313" key="1">
    <source>
        <dbReference type="EMBL" id="KAI3753454.1"/>
    </source>
</evidence>
<evidence type="ECO:0000313" key="2">
    <source>
        <dbReference type="Proteomes" id="UP001055811"/>
    </source>
</evidence>
<proteinExistence type="predicted"/>
<dbReference type="EMBL" id="CM042012">
    <property type="protein sequence ID" value="KAI3753454.1"/>
    <property type="molecule type" value="Genomic_DNA"/>
</dbReference>
<reference evidence="2" key="1">
    <citation type="journal article" date="2022" name="Mol. Ecol. Resour.">
        <title>The genomes of chicory, endive, great burdock and yacon provide insights into Asteraceae palaeo-polyploidization history and plant inulin production.</title>
        <authorList>
            <person name="Fan W."/>
            <person name="Wang S."/>
            <person name="Wang H."/>
            <person name="Wang A."/>
            <person name="Jiang F."/>
            <person name="Liu H."/>
            <person name="Zhao H."/>
            <person name="Xu D."/>
            <person name="Zhang Y."/>
        </authorList>
    </citation>
    <scope>NUCLEOTIDE SEQUENCE [LARGE SCALE GENOMIC DNA]</scope>
    <source>
        <strain evidence="2">cv. Punajuju</strain>
    </source>
</reference>
<gene>
    <name evidence="1" type="ORF">L2E82_25507</name>
</gene>
<organism evidence="1 2">
    <name type="scientific">Cichorium intybus</name>
    <name type="common">Chicory</name>
    <dbReference type="NCBI Taxonomy" id="13427"/>
    <lineage>
        <taxon>Eukaryota</taxon>
        <taxon>Viridiplantae</taxon>
        <taxon>Streptophyta</taxon>
        <taxon>Embryophyta</taxon>
        <taxon>Tracheophyta</taxon>
        <taxon>Spermatophyta</taxon>
        <taxon>Magnoliopsida</taxon>
        <taxon>eudicotyledons</taxon>
        <taxon>Gunneridae</taxon>
        <taxon>Pentapetalae</taxon>
        <taxon>asterids</taxon>
        <taxon>campanulids</taxon>
        <taxon>Asterales</taxon>
        <taxon>Asteraceae</taxon>
        <taxon>Cichorioideae</taxon>
        <taxon>Cichorieae</taxon>
        <taxon>Cichoriinae</taxon>
        <taxon>Cichorium</taxon>
    </lineage>
</organism>
<dbReference type="Proteomes" id="UP001055811">
    <property type="component" value="Linkage Group LG04"/>
</dbReference>
<protein>
    <submittedName>
        <fullName evidence="1">Uncharacterized protein</fullName>
    </submittedName>
</protein>
<name>A0ACB9E3G2_CICIN</name>
<comment type="caution">
    <text evidence="1">The sequence shown here is derived from an EMBL/GenBank/DDBJ whole genome shotgun (WGS) entry which is preliminary data.</text>
</comment>
<sequence>MVISLYSSRFSKGLGGIEGELQELKLKLQQGQQHGLVEAFHVGFVIEPMIARCSPATELLTLLGDVV</sequence>
<accession>A0ACB9E3G2</accession>
<reference evidence="1 2" key="2">
    <citation type="journal article" date="2022" name="Mol. Ecol. Resour.">
        <title>The genomes of chicory, endive, great burdock and yacon provide insights into Asteraceae paleo-polyploidization history and plant inulin production.</title>
        <authorList>
            <person name="Fan W."/>
            <person name="Wang S."/>
            <person name="Wang H."/>
            <person name="Wang A."/>
            <person name="Jiang F."/>
            <person name="Liu H."/>
            <person name="Zhao H."/>
            <person name="Xu D."/>
            <person name="Zhang Y."/>
        </authorList>
    </citation>
    <scope>NUCLEOTIDE SEQUENCE [LARGE SCALE GENOMIC DNA]</scope>
    <source>
        <strain evidence="2">cv. Punajuju</strain>
        <tissue evidence="1">Leaves</tissue>
    </source>
</reference>